<dbReference type="InterPro" id="IPR033551">
    <property type="entry name" value="DRC7/lobo"/>
</dbReference>
<evidence type="ECO:0000256" key="3">
    <source>
        <dbReference type="ARBA" id="ARBA00010738"/>
    </source>
</evidence>
<dbReference type="Pfam" id="PF01841">
    <property type="entry name" value="Transglut_core"/>
    <property type="match status" value="1"/>
</dbReference>
<gene>
    <name evidence="15" type="ORF">OKIOD_LOCUS8345</name>
</gene>
<evidence type="ECO:0000256" key="10">
    <source>
        <dbReference type="SAM" id="Coils"/>
    </source>
</evidence>
<name>A0ABN7SRK9_OIKDI</name>
<feature type="coiled-coil region" evidence="10">
    <location>
        <begin position="625"/>
        <end position="680"/>
    </location>
</feature>
<comment type="similarity">
    <text evidence="3">Belongs to the DRC7 family.</text>
</comment>
<keyword evidence="5" id="KW-0282">Flagellum</keyword>
<dbReference type="SUPFAM" id="SSF54001">
    <property type="entry name" value="Cysteine proteinases"/>
    <property type="match status" value="1"/>
</dbReference>
<dbReference type="Proteomes" id="UP001158576">
    <property type="component" value="Chromosome XSR"/>
</dbReference>
<reference evidence="15 16" key="1">
    <citation type="submission" date="2021-04" db="EMBL/GenBank/DDBJ databases">
        <authorList>
            <person name="Bliznina A."/>
        </authorList>
    </citation>
    <scope>NUCLEOTIDE SEQUENCE [LARGE SCALE GENOMIC DNA]</scope>
</reference>
<keyword evidence="7" id="KW-0969">Cilium</keyword>
<evidence type="ECO:0000256" key="1">
    <source>
        <dbReference type="ARBA" id="ARBA00004230"/>
    </source>
</evidence>
<evidence type="ECO:0000256" key="4">
    <source>
        <dbReference type="ARBA" id="ARBA00022490"/>
    </source>
</evidence>
<accession>A0ABN7SRK9</accession>
<feature type="compositionally biased region" description="Polar residues" evidence="11">
    <location>
        <begin position="7"/>
        <end position="17"/>
    </location>
</feature>
<dbReference type="Pfam" id="PF24667">
    <property type="entry name" value="MORN_DRC7"/>
    <property type="match status" value="1"/>
</dbReference>
<sequence length="807" mass="92848">MGEEIENNPSEPELNNITEEDAAPVEEEELVEEVNTQSAEYLATLPDSFKQNTPKKNALSSSPKTSDSINEANTEKVICTYVIPTLIRYVNFFDWQDIANYIRDALTVRPLKEPTVLPTQLSSPSTTLENQAANCFEYSNTLCSLLLGAGYDAYVVSGYATREICTNDLSFDDPPEAPSPEPPKPKTPSPQRKYTVKGARDLTSKFEQMMAEREVADGIKRKKEEKIRAKKERDANEQPGEDELWGRRIHSWVIVRPGRREVAKPFFIEPFSGLGFEVSDDKFLGVESCWNDFNFWACVQDSSEGVDKIKWDVTDMKTWEPLVGRTKRIDDGTERSPLDDAADEEPFDDLSLPNALPLSWCDHPDISVLQMEKRAPTGIKIIKYKRCIVEMFSPYVEKDGLVFRQTFFEDREYEKKLTQECQYKRREDCLESRFFDHVENTVVEHYGSGREDSLKRQTVGIADRPDGLVYLNSTPQSLELHYTGREDKLHFRSVQFEEPGKAKLVAVGEKVRRKIIEIIEKSGRHPEIENADDDIACVRYLLAQDKIAFRYHKKDGFVTNSTRIFEKPDNADDKNMNVSFSADMNSTFTAHNGVDVDLAAQARQLPVYQKLIAAIKSETVAIKQVRLIEESIKELLEQLHEEDNAPELKISVRDINRNEKAKTRREYLAHQADLEEKRKKEVEMDYLAPFLAQLGHPKSFTKEDVAKLTRDCLEDCKQRVIEQGKQIQANFDKESQKLKARQVEYQNRQTSMHKEEEEAYRQFCSEAMFRISILKMRLDRHKINAPQKYAALDQKLKADPRLRVTSD</sequence>
<keyword evidence="6 10" id="KW-0175">Coiled coil</keyword>
<keyword evidence="9" id="KW-0966">Cell projection</keyword>
<evidence type="ECO:0000256" key="5">
    <source>
        <dbReference type="ARBA" id="ARBA00022846"/>
    </source>
</evidence>
<feature type="region of interest" description="Disordered" evidence="11">
    <location>
        <begin position="170"/>
        <end position="196"/>
    </location>
</feature>
<keyword evidence="4" id="KW-0963">Cytoplasm</keyword>
<feature type="compositionally biased region" description="Polar residues" evidence="11">
    <location>
        <begin position="49"/>
        <end position="68"/>
    </location>
</feature>
<evidence type="ECO:0000256" key="7">
    <source>
        <dbReference type="ARBA" id="ARBA00023069"/>
    </source>
</evidence>
<evidence type="ECO:0000256" key="9">
    <source>
        <dbReference type="ARBA" id="ARBA00023273"/>
    </source>
</evidence>
<organism evidence="15 16">
    <name type="scientific">Oikopleura dioica</name>
    <name type="common">Tunicate</name>
    <dbReference type="NCBI Taxonomy" id="34765"/>
    <lineage>
        <taxon>Eukaryota</taxon>
        <taxon>Metazoa</taxon>
        <taxon>Chordata</taxon>
        <taxon>Tunicata</taxon>
        <taxon>Appendicularia</taxon>
        <taxon>Copelata</taxon>
        <taxon>Oikopleuridae</taxon>
        <taxon>Oikopleura</taxon>
    </lineage>
</organism>
<dbReference type="Pfam" id="PF24671">
    <property type="entry name" value="DRC7_C"/>
    <property type="match status" value="1"/>
</dbReference>
<protein>
    <submittedName>
        <fullName evidence="15">Oidioi.mRNA.OKI2018_I69.XSR.g16787.t1.cds</fullName>
    </submittedName>
</protein>
<feature type="domain" description="Dynein regulatory complex subunit 7 C-terminal" evidence="14">
    <location>
        <begin position="699"/>
        <end position="804"/>
    </location>
</feature>
<feature type="compositionally biased region" description="Acidic residues" evidence="11">
    <location>
        <begin position="18"/>
        <end position="32"/>
    </location>
</feature>
<evidence type="ECO:0000313" key="16">
    <source>
        <dbReference type="Proteomes" id="UP001158576"/>
    </source>
</evidence>
<evidence type="ECO:0000259" key="14">
    <source>
        <dbReference type="Pfam" id="PF24671"/>
    </source>
</evidence>
<dbReference type="EMBL" id="OU015569">
    <property type="protein sequence ID" value="CAG5099983.1"/>
    <property type="molecule type" value="Genomic_DNA"/>
</dbReference>
<evidence type="ECO:0000256" key="8">
    <source>
        <dbReference type="ARBA" id="ARBA00023212"/>
    </source>
</evidence>
<evidence type="ECO:0000313" key="15">
    <source>
        <dbReference type="EMBL" id="CAG5099983.1"/>
    </source>
</evidence>
<dbReference type="InterPro" id="IPR056291">
    <property type="entry name" value="MORN_DRC7"/>
</dbReference>
<feature type="domain" description="Dynein regulatory complex subunit 7 MORN" evidence="13">
    <location>
        <begin position="376"/>
        <end position="651"/>
    </location>
</feature>
<dbReference type="PANTHER" id="PTHR35249:SF2">
    <property type="entry name" value="DYNEIN REGULATORY COMPLEX SUBUNIT 7"/>
    <property type="match status" value="1"/>
</dbReference>
<feature type="domain" description="Transglutaminase-like" evidence="12">
    <location>
        <begin position="96"/>
        <end position="162"/>
    </location>
</feature>
<evidence type="ECO:0000256" key="2">
    <source>
        <dbReference type="ARBA" id="ARBA00004430"/>
    </source>
</evidence>
<evidence type="ECO:0000256" key="11">
    <source>
        <dbReference type="SAM" id="MobiDB-lite"/>
    </source>
</evidence>
<dbReference type="InterPro" id="IPR056292">
    <property type="entry name" value="DRC7_C"/>
</dbReference>
<keyword evidence="16" id="KW-1185">Reference proteome</keyword>
<comment type="subcellular location">
    <subcellularLocation>
        <location evidence="1">Cell projection</location>
        <location evidence="1">Cilium</location>
        <location evidence="1">Flagellum</location>
    </subcellularLocation>
    <subcellularLocation>
        <location evidence="2">Cytoplasm</location>
        <location evidence="2">Cytoskeleton</location>
        <location evidence="2">Cilium axoneme</location>
    </subcellularLocation>
</comment>
<feature type="region of interest" description="Disordered" evidence="11">
    <location>
        <begin position="1"/>
        <end position="68"/>
    </location>
</feature>
<proteinExistence type="inferred from homology"/>
<feature type="compositionally biased region" description="Pro residues" evidence="11">
    <location>
        <begin position="176"/>
        <end position="188"/>
    </location>
</feature>
<evidence type="ECO:0000256" key="6">
    <source>
        <dbReference type="ARBA" id="ARBA00023054"/>
    </source>
</evidence>
<evidence type="ECO:0000259" key="13">
    <source>
        <dbReference type="Pfam" id="PF24667"/>
    </source>
</evidence>
<keyword evidence="8" id="KW-0206">Cytoskeleton</keyword>
<dbReference type="PANTHER" id="PTHR35249">
    <property type="entry name" value="DYNEIN REGULATORY COMPLEX SUBUNIT 7"/>
    <property type="match status" value="1"/>
</dbReference>
<dbReference type="InterPro" id="IPR038765">
    <property type="entry name" value="Papain-like_cys_pep_sf"/>
</dbReference>
<evidence type="ECO:0000259" key="12">
    <source>
        <dbReference type="Pfam" id="PF01841"/>
    </source>
</evidence>
<dbReference type="InterPro" id="IPR002931">
    <property type="entry name" value="Transglutaminase-like"/>
</dbReference>